<organism evidence="2 3">
    <name type="scientific">Stephanodiscus triporus</name>
    <dbReference type="NCBI Taxonomy" id="2934178"/>
    <lineage>
        <taxon>Eukaryota</taxon>
        <taxon>Sar</taxon>
        <taxon>Stramenopiles</taxon>
        <taxon>Ochrophyta</taxon>
        <taxon>Bacillariophyta</taxon>
        <taxon>Coscinodiscophyceae</taxon>
        <taxon>Thalassiosirophycidae</taxon>
        <taxon>Stephanodiscales</taxon>
        <taxon>Stephanodiscaceae</taxon>
        <taxon>Stephanodiscus</taxon>
    </lineage>
</organism>
<feature type="compositionally biased region" description="Pro residues" evidence="1">
    <location>
        <begin position="150"/>
        <end position="160"/>
    </location>
</feature>
<sequence>MCPHHLTACSCGSCNRGVGRGSCSCVTCSRRTRSGTCSCESYSRWVGHGTCSCGTCSCRTRHGTCTCGSCNRWVGRESCSCGTCSCRTRRGTCTCESCSHWVVRLHGLGSRGQGQGSGDLVDLSPFGFARDVVRSWYGTSGSGSASWAPRCPPGRPPSPPLMVDAAADNDNVDNGDGCLPGMVPASSEGDDSDPSEASSSDSDETMSTSSSGSCAALLTLPPLLLPVSRGMTFNEQVRVLPIPPIEDFTHEQLYRKYTNRFELRENKARNKREYEFDGHDWRNATEENAMAICPLSGELLHPAHL</sequence>
<gene>
    <name evidence="2" type="ORF">ACHAW5_004212</name>
</gene>
<comment type="caution">
    <text evidence="2">The sequence shown here is derived from an EMBL/GenBank/DDBJ whole genome shotgun (WGS) entry which is preliminary data.</text>
</comment>
<keyword evidence="3" id="KW-1185">Reference proteome</keyword>
<feature type="compositionally biased region" description="Low complexity" evidence="1">
    <location>
        <begin position="195"/>
        <end position="212"/>
    </location>
</feature>
<evidence type="ECO:0000256" key="1">
    <source>
        <dbReference type="SAM" id="MobiDB-lite"/>
    </source>
</evidence>
<feature type="region of interest" description="Disordered" evidence="1">
    <location>
        <begin position="140"/>
        <end position="212"/>
    </location>
</feature>
<reference evidence="2 3" key="1">
    <citation type="submission" date="2024-10" db="EMBL/GenBank/DDBJ databases">
        <title>Updated reference genomes for cyclostephanoid diatoms.</title>
        <authorList>
            <person name="Roberts W.R."/>
            <person name="Alverson A.J."/>
        </authorList>
    </citation>
    <scope>NUCLEOTIDE SEQUENCE [LARGE SCALE GENOMIC DNA]</scope>
    <source>
        <strain evidence="2 3">AJA276-08</strain>
    </source>
</reference>
<dbReference type="EMBL" id="JALLAZ020000622">
    <property type="protein sequence ID" value="KAL3790785.1"/>
    <property type="molecule type" value="Genomic_DNA"/>
</dbReference>
<accession>A0ABD3PXB1</accession>
<proteinExistence type="predicted"/>
<dbReference type="AlphaFoldDB" id="A0ABD3PXB1"/>
<evidence type="ECO:0000313" key="2">
    <source>
        <dbReference type="EMBL" id="KAL3790785.1"/>
    </source>
</evidence>
<evidence type="ECO:0000313" key="3">
    <source>
        <dbReference type="Proteomes" id="UP001530315"/>
    </source>
</evidence>
<feature type="compositionally biased region" description="Low complexity" evidence="1">
    <location>
        <begin position="163"/>
        <end position="177"/>
    </location>
</feature>
<name>A0ABD3PXB1_9STRA</name>
<dbReference type="Proteomes" id="UP001530315">
    <property type="component" value="Unassembled WGS sequence"/>
</dbReference>
<protein>
    <submittedName>
        <fullName evidence="2">Uncharacterized protein</fullName>
    </submittedName>
</protein>